<name>A0AAV9E6T0_ACOCL</name>
<keyword evidence="5" id="KW-0677">Repeat</keyword>
<dbReference type="Proteomes" id="UP001180020">
    <property type="component" value="Unassembled WGS sequence"/>
</dbReference>
<dbReference type="InterPro" id="IPR013210">
    <property type="entry name" value="LRR_N_plant-typ"/>
</dbReference>
<organism evidence="11 12">
    <name type="scientific">Acorus calamus</name>
    <name type="common">Sweet flag</name>
    <dbReference type="NCBI Taxonomy" id="4465"/>
    <lineage>
        <taxon>Eukaryota</taxon>
        <taxon>Viridiplantae</taxon>
        <taxon>Streptophyta</taxon>
        <taxon>Embryophyta</taxon>
        <taxon>Tracheophyta</taxon>
        <taxon>Spermatophyta</taxon>
        <taxon>Magnoliopsida</taxon>
        <taxon>Liliopsida</taxon>
        <taxon>Acoraceae</taxon>
        <taxon>Acorus</taxon>
    </lineage>
</organism>
<evidence type="ECO:0000313" key="12">
    <source>
        <dbReference type="Proteomes" id="UP001180020"/>
    </source>
</evidence>
<feature type="signal peptide" evidence="9">
    <location>
        <begin position="1"/>
        <end position="23"/>
    </location>
</feature>
<evidence type="ECO:0000313" key="11">
    <source>
        <dbReference type="EMBL" id="KAK1309230.1"/>
    </source>
</evidence>
<dbReference type="PANTHER" id="PTHR48063">
    <property type="entry name" value="LRR RECEPTOR-LIKE KINASE"/>
    <property type="match status" value="1"/>
</dbReference>
<dbReference type="InterPro" id="IPR032675">
    <property type="entry name" value="LRR_dom_sf"/>
</dbReference>
<keyword evidence="3" id="KW-0812">Transmembrane</keyword>
<reference evidence="11" key="2">
    <citation type="submission" date="2023-06" db="EMBL/GenBank/DDBJ databases">
        <authorList>
            <person name="Ma L."/>
            <person name="Liu K.-W."/>
            <person name="Li Z."/>
            <person name="Hsiao Y.-Y."/>
            <person name="Qi Y."/>
            <person name="Fu T."/>
            <person name="Tang G."/>
            <person name="Zhang D."/>
            <person name="Sun W.-H."/>
            <person name="Liu D.-K."/>
            <person name="Li Y."/>
            <person name="Chen G.-Z."/>
            <person name="Liu X.-D."/>
            <person name="Liao X.-Y."/>
            <person name="Jiang Y.-T."/>
            <person name="Yu X."/>
            <person name="Hao Y."/>
            <person name="Huang J."/>
            <person name="Zhao X.-W."/>
            <person name="Ke S."/>
            <person name="Chen Y.-Y."/>
            <person name="Wu W.-L."/>
            <person name="Hsu J.-L."/>
            <person name="Lin Y.-F."/>
            <person name="Huang M.-D."/>
            <person name="Li C.-Y."/>
            <person name="Huang L."/>
            <person name="Wang Z.-W."/>
            <person name="Zhao X."/>
            <person name="Zhong W.-Y."/>
            <person name="Peng D.-H."/>
            <person name="Ahmad S."/>
            <person name="Lan S."/>
            <person name="Zhang J.-S."/>
            <person name="Tsai W.-C."/>
            <person name="Van De Peer Y."/>
            <person name="Liu Z.-J."/>
        </authorList>
    </citation>
    <scope>NUCLEOTIDE SEQUENCE</scope>
    <source>
        <strain evidence="11">CP</strain>
        <tissue evidence="11">Leaves</tissue>
    </source>
</reference>
<keyword evidence="8" id="KW-0325">Glycoprotein</keyword>
<gene>
    <name evidence="11" type="primary">RLP12</name>
    <name evidence="11" type="ORF">QJS10_CPA09g01686</name>
</gene>
<sequence length="185" mass="20140">MASSHTSLLLLFICITATHSCLSARANRTAPCVNHERTTLLGFQRSAHGSSMLSLWSGTNCCAWNGVTCDKMTGHIVGLNLKGLSEVPPSLLSFTHLTHLDLSSNDFRLNPIPEFIGALQGLTYLNISEARFGGPIPPHLGNLTSLQVLDMSHNTLTGQIPTAKLRLEHEQHNRVNGGLSRVRHE</sequence>
<evidence type="ECO:0000256" key="5">
    <source>
        <dbReference type="ARBA" id="ARBA00022737"/>
    </source>
</evidence>
<dbReference type="Pfam" id="PF00560">
    <property type="entry name" value="LRR_1"/>
    <property type="match status" value="2"/>
</dbReference>
<keyword evidence="2" id="KW-0433">Leucine-rich repeat</keyword>
<keyword evidence="4 9" id="KW-0732">Signal</keyword>
<dbReference type="Pfam" id="PF08263">
    <property type="entry name" value="LRRNT_2"/>
    <property type="match status" value="1"/>
</dbReference>
<evidence type="ECO:0000259" key="10">
    <source>
        <dbReference type="Pfam" id="PF08263"/>
    </source>
</evidence>
<feature type="chain" id="PRO_5043429284" evidence="9">
    <location>
        <begin position="24"/>
        <end position="185"/>
    </location>
</feature>
<evidence type="ECO:0000256" key="7">
    <source>
        <dbReference type="ARBA" id="ARBA00023136"/>
    </source>
</evidence>
<dbReference type="Pfam" id="PF13516">
    <property type="entry name" value="LRR_6"/>
    <property type="match status" value="1"/>
</dbReference>
<proteinExistence type="predicted"/>
<evidence type="ECO:0000256" key="1">
    <source>
        <dbReference type="ARBA" id="ARBA00004479"/>
    </source>
</evidence>
<keyword evidence="11" id="KW-0675">Receptor</keyword>
<evidence type="ECO:0000256" key="2">
    <source>
        <dbReference type="ARBA" id="ARBA00022614"/>
    </source>
</evidence>
<dbReference type="InterPro" id="IPR046956">
    <property type="entry name" value="RLP23-like"/>
</dbReference>
<dbReference type="GO" id="GO:0016020">
    <property type="term" value="C:membrane"/>
    <property type="evidence" value="ECO:0007669"/>
    <property type="project" value="UniProtKB-SubCell"/>
</dbReference>
<keyword evidence="7" id="KW-0472">Membrane</keyword>
<evidence type="ECO:0000256" key="8">
    <source>
        <dbReference type="ARBA" id="ARBA00023180"/>
    </source>
</evidence>
<comment type="subcellular location">
    <subcellularLocation>
        <location evidence="1">Membrane</location>
        <topology evidence="1">Single-pass type I membrane protein</topology>
    </subcellularLocation>
</comment>
<dbReference type="InterPro" id="IPR001611">
    <property type="entry name" value="Leu-rich_rpt"/>
</dbReference>
<dbReference type="EMBL" id="JAUJYO010000009">
    <property type="protein sequence ID" value="KAK1309230.1"/>
    <property type="molecule type" value="Genomic_DNA"/>
</dbReference>
<feature type="domain" description="Leucine-rich repeat-containing N-terminal plant-type" evidence="10">
    <location>
        <begin position="34"/>
        <end position="70"/>
    </location>
</feature>
<evidence type="ECO:0000256" key="3">
    <source>
        <dbReference type="ARBA" id="ARBA00022692"/>
    </source>
</evidence>
<evidence type="ECO:0000256" key="4">
    <source>
        <dbReference type="ARBA" id="ARBA00022729"/>
    </source>
</evidence>
<protein>
    <submittedName>
        <fullName evidence="11">Receptor-like protein 12</fullName>
    </submittedName>
</protein>
<dbReference type="AlphaFoldDB" id="A0AAV9E6T0"/>
<evidence type="ECO:0000256" key="9">
    <source>
        <dbReference type="SAM" id="SignalP"/>
    </source>
</evidence>
<keyword evidence="6" id="KW-1133">Transmembrane helix</keyword>
<accession>A0AAV9E6T0</accession>
<keyword evidence="12" id="KW-1185">Reference proteome</keyword>
<reference evidence="11" key="1">
    <citation type="journal article" date="2023" name="Nat. Commun.">
        <title>Diploid and tetraploid genomes of Acorus and the evolution of monocots.</title>
        <authorList>
            <person name="Ma L."/>
            <person name="Liu K.W."/>
            <person name="Li Z."/>
            <person name="Hsiao Y.Y."/>
            <person name="Qi Y."/>
            <person name="Fu T."/>
            <person name="Tang G.D."/>
            <person name="Zhang D."/>
            <person name="Sun W.H."/>
            <person name="Liu D.K."/>
            <person name="Li Y."/>
            <person name="Chen G.Z."/>
            <person name="Liu X.D."/>
            <person name="Liao X.Y."/>
            <person name="Jiang Y.T."/>
            <person name="Yu X."/>
            <person name="Hao Y."/>
            <person name="Huang J."/>
            <person name="Zhao X.W."/>
            <person name="Ke S."/>
            <person name="Chen Y.Y."/>
            <person name="Wu W.L."/>
            <person name="Hsu J.L."/>
            <person name="Lin Y.F."/>
            <person name="Huang M.D."/>
            <person name="Li C.Y."/>
            <person name="Huang L."/>
            <person name="Wang Z.W."/>
            <person name="Zhao X."/>
            <person name="Zhong W.Y."/>
            <person name="Peng D.H."/>
            <person name="Ahmad S."/>
            <person name="Lan S."/>
            <person name="Zhang J.S."/>
            <person name="Tsai W.C."/>
            <person name="Van de Peer Y."/>
            <person name="Liu Z.J."/>
        </authorList>
    </citation>
    <scope>NUCLEOTIDE SEQUENCE</scope>
    <source>
        <strain evidence="11">CP</strain>
    </source>
</reference>
<dbReference type="PRINTS" id="PR00019">
    <property type="entry name" value="LEURICHRPT"/>
</dbReference>
<dbReference type="FunFam" id="3.80.10.10:FF:000041">
    <property type="entry name" value="LRR receptor-like serine/threonine-protein kinase ERECTA"/>
    <property type="match status" value="1"/>
</dbReference>
<dbReference type="SUPFAM" id="SSF52058">
    <property type="entry name" value="L domain-like"/>
    <property type="match status" value="1"/>
</dbReference>
<comment type="caution">
    <text evidence="11">The sequence shown here is derived from an EMBL/GenBank/DDBJ whole genome shotgun (WGS) entry which is preliminary data.</text>
</comment>
<dbReference type="Gene3D" id="3.80.10.10">
    <property type="entry name" value="Ribonuclease Inhibitor"/>
    <property type="match status" value="1"/>
</dbReference>
<evidence type="ECO:0000256" key="6">
    <source>
        <dbReference type="ARBA" id="ARBA00022989"/>
    </source>
</evidence>